<dbReference type="InterPro" id="IPR000914">
    <property type="entry name" value="SBP_5_dom"/>
</dbReference>
<gene>
    <name evidence="4" type="ORF">D7294_02445</name>
</gene>
<evidence type="ECO:0000256" key="1">
    <source>
        <dbReference type="SAM" id="MobiDB-lite"/>
    </source>
</evidence>
<keyword evidence="2" id="KW-0732">Signal</keyword>
<dbReference type="CDD" id="cd00995">
    <property type="entry name" value="PBP2_NikA_DppA_OppA_like"/>
    <property type="match status" value="1"/>
</dbReference>
<feature type="signal peptide" evidence="2">
    <location>
        <begin position="1"/>
        <end position="41"/>
    </location>
</feature>
<dbReference type="InterPro" id="IPR030678">
    <property type="entry name" value="Peptide/Ni-bd"/>
</dbReference>
<keyword evidence="5" id="KW-1185">Reference proteome</keyword>
<dbReference type="PIRSF" id="PIRSF002741">
    <property type="entry name" value="MppA"/>
    <property type="match status" value="1"/>
</dbReference>
<dbReference type="Gene3D" id="3.90.76.10">
    <property type="entry name" value="Dipeptide-binding Protein, Domain 1"/>
    <property type="match status" value="1"/>
</dbReference>
<feature type="chain" id="PRO_5038763811" evidence="2">
    <location>
        <begin position="42"/>
        <end position="563"/>
    </location>
</feature>
<dbReference type="AlphaFoldDB" id="A0A3A9ZFE1"/>
<dbReference type="GO" id="GO:1904680">
    <property type="term" value="F:peptide transmembrane transporter activity"/>
    <property type="evidence" value="ECO:0007669"/>
    <property type="project" value="TreeGrafter"/>
</dbReference>
<feature type="region of interest" description="Disordered" evidence="1">
    <location>
        <begin position="1"/>
        <end position="23"/>
    </location>
</feature>
<evidence type="ECO:0000313" key="4">
    <source>
        <dbReference type="EMBL" id="RKN47060.1"/>
    </source>
</evidence>
<dbReference type="GO" id="GO:0042597">
    <property type="term" value="C:periplasmic space"/>
    <property type="evidence" value="ECO:0007669"/>
    <property type="project" value="UniProtKB-ARBA"/>
</dbReference>
<protein>
    <submittedName>
        <fullName evidence="4">ABC transporter substrate-binding protein</fullName>
    </submittedName>
</protein>
<dbReference type="Pfam" id="PF00496">
    <property type="entry name" value="SBP_bac_5"/>
    <property type="match status" value="1"/>
</dbReference>
<dbReference type="GO" id="GO:0043190">
    <property type="term" value="C:ATP-binding cassette (ABC) transporter complex"/>
    <property type="evidence" value="ECO:0007669"/>
    <property type="project" value="InterPro"/>
</dbReference>
<dbReference type="EMBL" id="RBAL01000001">
    <property type="protein sequence ID" value="RKN47060.1"/>
    <property type="molecule type" value="Genomic_DNA"/>
</dbReference>
<organism evidence="4 5">
    <name type="scientific">Streptomyces hoynatensis</name>
    <dbReference type="NCBI Taxonomy" id="1141874"/>
    <lineage>
        <taxon>Bacteria</taxon>
        <taxon>Bacillati</taxon>
        <taxon>Actinomycetota</taxon>
        <taxon>Actinomycetes</taxon>
        <taxon>Kitasatosporales</taxon>
        <taxon>Streptomycetaceae</taxon>
        <taxon>Streptomyces</taxon>
    </lineage>
</organism>
<dbReference type="OrthoDB" id="9046151at2"/>
<dbReference type="Gene3D" id="3.10.105.10">
    <property type="entry name" value="Dipeptide-binding Protein, Domain 3"/>
    <property type="match status" value="1"/>
</dbReference>
<dbReference type="Proteomes" id="UP000272474">
    <property type="component" value="Unassembled WGS sequence"/>
</dbReference>
<dbReference type="PANTHER" id="PTHR30290">
    <property type="entry name" value="PERIPLASMIC BINDING COMPONENT OF ABC TRANSPORTER"/>
    <property type="match status" value="1"/>
</dbReference>
<name>A0A3A9ZFE1_9ACTN</name>
<dbReference type="GO" id="GO:0015833">
    <property type="term" value="P:peptide transport"/>
    <property type="evidence" value="ECO:0007669"/>
    <property type="project" value="TreeGrafter"/>
</dbReference>
<reference evidence="4 5" key="1">
    <citation type="journal article" date="2014" name="Int. J. Syst. Evol. Microbiol.">
        <title>Streptomyces hoynatensis sp. nov., isolated from deep marine sediment.</title>
        <authorList>
            <person name="Veyisoglu A."/>
            <person name="Sahin N."/>
        </authorList>
    </citation>
    <scope>NUCLEOTIDE SEQUENCE [LARGE SCALE GENOMIC DNA]</scope>
    <source>
        <strain evidence="4 5">KCTC 29097</strain>
    </source>
</reference>
<evidence type="ECO:0000259" key="3">
    <source>
        <dbReference type="Pfam" id="PF00496"/>
    </source>
</evidence>
<proteinExistence type="predicted"/>
<dbReference type="RefSeq" id="WP_120674851.1">
    <property type="nucleotide sequence ID" value="NZ_RBAL01000001.1"/>
</dbReference>
<dbReference type="PANTHER" id="PTHR30290:SF83">
    <property type="entry name" value="ABC TRANSPORTER SUBSTRATE-BINDING PROTEIN"/>
    <property type="match status" value="1"/>
</dbReference>
<evidence type="ECO:0000313" key="5">
    <source>
        <dbReference type="Proteomes" id="UP000272474"/>
    </source>
</evidence>
<dbReference type="Gene3D" id="3.40.190.10">
    <property type="entry name" value="Periplasmic binding protein-like II"/>
    <property type="match status" value="1"/>
</dbReference>
<sequence>MTFRTPGRPRDAEAQRRGRAPRRLTAAAGAAVLALATTACAGGNGGYLGGGGDGGLIRASWGDPQHPLEPANTNEVQGGKVLDMIFRGLVHYNPETGRAENAVAQSIDTEDQRNFTIRLKDGWTFSDGTPVTAKSFTDAWNYGAAGENAQVASYFFQFIEGYDEVHPAESGARPTARTLRGLHVVDDHTFTVRLTRPFSLWPQTLGYTAYAPLPRSFFEDHDAWLAKPVGNGPYRIDSYQPGQRMTLVANEDYAGEDKPRNDGVELRVYTDNNTAYTDLQAGNLDLIDDVPAARLGNVENDLGDRYVNQPAGILQTVSFPLYDRDWSGRSAAKVRQGLSMAINREEITSRLYHGTRTPAGDFTSPVLGDAGGYRADLCGDVCAYRPRRARELIEEGGGLPGGHVTLTSNVDTGSHRQWMDAVCHSINNVLDDSDACTVNPVPTFADFRNRISQRRMTGMFRTGWQMDYPLIQNFLQPLYYTNGSSNDSGYHNEEFDQRIDQANARPTQREAVRDFQEAERMLVDDLPAIPLWYQNGTAGYSERLSNVRLNPFSVPVFTDIEVS</sequence>
<feature type="domain" description="Solute-binding protein family 5" evidence="3">
    <location>
        <begin position="101"/>
        <end position="485"/>
    </location>
</feature>
<evidence type="ECO:0000256" key="2">
    <source>
        <dbReference type="SAM" id="SignalP"/>
    </source>
</evidence>
<dbReference type="InterPro" id="IPR039424">
    <property type="entry name" value="SBP_5"/>
</dbReference>
<dbReference type="SUPFAM" id="SSF53850">
    <property type="entry name" value="Periplasmic binding protein-like II"/>
    <property type="match status" value="1"/>
</dbReference>
<comment type="caution">
    <text evidence="4">The sequence shown here is derived from an EMBL/GenBank/DDBJ whole genome shotgun (WGS) entry which is preliminary data.</text>
</comment>
<accession>A0A3A9ZFE1</accession>